<dbReference type="SUPFAM" id="SSF56672">
    <property type="entry name" value="DNA/RNA polymerases"/>
    <property type="match status" value="1"/>
</dbReference>
<dbReference type="InterPro" id="IPR043128">
    <property type="entry name" value="Rev_trsase/Diguanyl_cyclase"/>
</dbReference>
<accession>A0A1X7V580</accession>
<organism evidence="1">
    <name type="scientific">Amphimedon queenslandica</name>
    <name type="common">Sponge</name>
    <dbReference type="NCBI Taxonomy" id="400682"/>
    <lineage>
        <taxon>Eukaryota</taxon>
        <taxon>Metazoa</taxon>
        <taxon>Porifera</taxon>
        <taxon>Demospongiae</taxon>
        <taxon>Heteroscleromorpha</taxon>
        <taxon>Haplosclerida</taxon>
        <taxon>Niphatidae</taxon>
        <taxon>Amphimedon</taxon>
    </lineage>
</organism>
<proteinExistence type="predicted"/>
<sequence length="253" mass="28910">MNGKGNTPEAQQSTDAITTSLALNDIVNNNTMIDVIAIRGVRSISIQGRLAGRLELYLNNWQVVTKDRWVLNTVNEYQIEFHSPPYQDYPPHQPQINKVQEDLINVEIQKLLEKGAVTTVHFPQDSFFSTLFLVPSKVGGLRPVINLKPLKNFVNTHHFKLEGINSLKTLLSRANWLVKMNFIGAYFSIATHPEHQKYLNFTWRNTNYLFIFHLLDLALAPWVFTKTLRLAAALGRELGMRMVCYIDDISVMA</sequence>
<dbReference type="AlphaFoldDB" id="A0A1X7V580"/>
<dbReference type="eggNOG" id="ENOG502TKT2">
    <property type="taxonomic scope" value="Eukaryota"/>
</dbReference>
<dbReference type="InterPro" id="IPR052055">
    <property type="entry name" value="Hepadnavirus_pol/RT"/>
</dbReference>
<protein>
    <recommendedName>
        <fullName evidence="2">Reverse transcriptase domain-containing protein</fullName>
    </recommendedName>
</protein>
<dbReference type="InParanoid" id="A0A1X7V580"/>
<evidence type="ECO:0000313" key="1">
    <source>
        <dbReference type="EnsemblMetazoa" id="Aqu2.1.35425_001"/>
    </source>
</evidence>
<dbReference type="Gene3D" id="3.10.10.10">
    <property type="entry name" value="HIV Type 1 Reverse Transcriptase, subunit A, domain 1"/>
    <property type="match status" value="1"/>
</dbReference>
<dbReference type="PANTHER" id="PTHR33050:SF7">
    <property type="entry name" value="RIBONUCLEASE H"/>
    <property type="match status" value="1"/>
</dbReference>
<dbReference type="InterPro" id="IPR043502">
    <property type="entry name" value="DNA/RNA_pol_sf"/>
</dbReference>
<dbReference type="PANTHER" id="PTHR33050">
    <property type="entry name" value="REVERSE TRANSCRIPTASE DOMAIN-CONTAINING PROTEIN"/>
    <property type="match status" value="1"/>
</dbReference>
<name>A0A1X7V580_AMPQE</name>
<dbReference type="Gene3D" id="3.30.70.270">
    <property type="match status" value="1"/>
</dbReference>
<dbReference type="EnsemblMetazoa" id="Aqu2.1.35425_001">
    <property type="protein sequence ID" value="Aqu2.1.35425_001"/>
    <property type="gene ID" value="Aqu2.1.35425"/>
</dbReference>
<evidence type="ECO:0008006" key="2">
    <source>
        <dbReference type="Google" id="ProtNLM"/>
    </source>
</evidence>
<reference evidence="1" key="1">
    <citation type="submission" date="2017-05" db="UniProtKB">
        <authorList>
            <consortium name="EnsemblMetazoa"/>
        </authorList>
    </citation>
    <scope>IDENTIFICATION</scope>
</reference>